<dbReference type="InterPro" id="IPR004089">
    <property type="entry name" value="MCPsignal_dom"/>
</dbReference>
<dbReference type="CDD" id="cd06225">
    <property type="entry name" value="HAMP"/>
    <property type="match status" value="1"/>
</dbReference>
<keyword evidence="4" id="KW-0472">Membrane</keyword>
<dbReference type="GO" id="GO:0016020">
    <property type="term" value="C:membrane"/>
    <property type="evidence" value="ECO:0007669"/>
    <property type="project" value="InterPro"/>
</dbReference>
<sequence>MSIRYKLLLPLLGFLILAGLLAGATGLASFEALDDVATVAERAAEANESGRAARDHFRQAEEMVAHVTAMTDLADLAPVRARFTRSNDGLMVLLGRLNAAALSDPMRSLAQRAEAEARRWRGDAEVLLGIGSAREVPTQERMARQSRNVQQRFDEIVARAAEDARIQMQAMRSATERRIGVMLGLAAAVVLLGSATAWWLAGTLAKPLVRLTDDTARLARGDTGVQLPAAQRRDEIGDIARAVVAVRDRSQTEAARQIEETQAARRREQEARQAMLRDLAGRFEQTVGLIVAEVAQAVDGLQGHAASMRSAVAGTARRSASAADAAQQTSANVNAVAAAAEEINATVGEIGRQVEQASRMSDSAVRTAARTEEIVAALGDAATRIGGVVEIVSSIAGQTNLLALNATIEAARADESGRGFAVVAAEVKELASQTTRATGEIGRQIDAIRAATVEAGQAIQAIAGEIQSMNAVTTGIAAAVQEQSATTQEIARGMSEASTGTDAVSANIAAVARSATGAGDTAQAVATAAAALADRSGALRGEVEQFLVGVRAA</sequence>
<keyword evidence="1 3" id="KW-0807">Transducer</keyword>
<dbReference type="OrthoDB" id="3289104at2"/>
<dbReference type="PANTHER" id="PTHR32089">
    <property type="entry name" value="METHYL-ACCEPTING CHEMOTAXIS PROTEIN MCPB"/>
    <property type="match status" value="1"/>
</dbReference>
<keyword evidence="8" id="KW-1185">Reference proteome</keyword>
<dbReference type="Gene3D" id="6.10.340.10">
    <property type="match status" value="1"/>
</dbReference>
<feature type="domain" description="HAMP" evidence="6">
    <location>
        <begin position="202"/>
        <end position="255"/>
    </location>
</feature>
<comment type="similarity">
    <text evidence="2">Belongs to the methyl-accepting chemotaxis (MCP) protein family.</text>
</comment>
<gene>
    <name evidence="7" type="ORF">EOE48_17500</name>
</gene>
<accession>A0A437P1H7</accession>
<dbReference type="Proteomes" id="UP000286997">
    <property type="component" value="Unassembled WGS sequence"/>
</dbReference>
<dbReference type="GO" id="GO:0004888">
    <property type="term" value="F:transmembrane signaling receptor activity"/>
    <property type="evidence" value="ECO:0007669"/>
    <property type="project" value="InterPro"/>
</dbReference>
<evidence type="ECO:0000256" key="4">
    <source>
        <dbReference type="SAM" id="Phobius"/>
    </source>
</evidence>
<evidence type="ECO:0000259" key="6">
    <source>
        <dbReference type="PROSITE" id="PS50885"/>
    </source>
</evidence>
<dbReference type="SMART" id="SM00283">
    <property type="entry name" value="MA"/>
    <property type="match status" value="1"/>
</dbReference>
<proteinExistence type="inferred from homology"/>
<evidence type="ECO:0000256" key="1">
    <source>
        <dbReference type="ARBA" id="ARBA00023224"/>
    </source>
</evidence>
<dbReference type="RefSeq" id="WP_127731461.1">
    <property type="nucleotide sequence ID" value="NZ_SACP01000017.1"/>
</dbReference>
<evidence type="ECO:0000259" key="5">
    <source>
        <dbReference type="PROSITE" id="PS50111"/>
    </source>
</evidence>
<dbReference type="Gene3D" id="1.10.287.950">
    <property type="entry name" value="Methyl-accepting chemotaxis protein"/>
    <property type="match status" value="1"/>
</dbReference>
<dbReference type="EMBL" id="SACP01000017">
    <property type="protein sequence ID" value="RVU16151.1"/>
    <property type="molecule type" value="Genomic_DNA"/>
</dbReference>
<evidence type="ECO:0000313" key="7">
    <source>
        <dbReference type="EMBL" id="RVU16151.1"/>
    </source>
</evidence>
<evidence type="ECO:0000256" key="2">
    <source>
        <dbReference type="ARBA" id="ARBA00029447"/>
    </source>
</evidence>
<keyword evidence="4" id="KW-1133">Transmembrane helix</keyword>
<evidence type="ECO:0000313" key="8">
    <source>
        <dbReference type="Proteomes" id="UP000286997"/>
    </source>
</evidence>
<dbReference type="SUPFAM" id="SSF58104">
    <property type="entry name" value="Methyl-accepting chemotaxis protein (MCP) signaling domain"/>
    <property type="match status" value="1"/>
</dbReference>
<reference evidence="7 8" key="1">
    <citation type="submission" date="2019-01" db="EMBL/GenBank/DDBJ databases">
        <authorList>
            <person name="Chen W.-M."/>
        </authorList>
    </citation>
    <scope>NUCLEOTIDE SEQUENCE [LARGE SCALE GENOMIC DNA]</scope>
    <source>
        <strain evidence="7 8">TER-1</strain>
    </source>
</reference>
<comment type="caution">
    <text evidence="7">The sequence shown here is derived from an EMBL/GenBank/DDBJ whole genome shotgun (WGS) entry which is preliminary data.</text>
</comment>
<dbReference type="GO" id="GO:0006935">
    <property type="term" value="P:chemotaxis"/>
    <property type="evidence" value="ECO:0007669"/>
    <property type="project" value="InterPro"/>
</dbReference>
<dbReference type="InterPro" id="IPR003660">
    <property type="entry name" value="HAMP_dom"/>
</dbReference>
<protein>
    <submittedName>
        <fullName evidence="7">Methyl-accepting chemotaxis protein</fullName>
    </submittedName>
</protein>
<dbReference type="GO" id="GO:0007165">
    <property type="term" value="P:signal transduction"/>
    <property type="evidence" value="ECO:0007669"/>
    <property type="project" value="UniProtKB-KW"/>
</dbReference>
<dbReference type="AlphaFoldDB" id="A0A437P1H7"/>
<keyword evidence="4" id="KW-0812">Transmembrane</keyword>
<name>A0A437P1H7_9HYPH</name>
<feature type="domain" description="Methyl-accepting transducer" evidence="5">
    <location>
        <begin position="297"/>
        <end position="533"/>
    </location>
</feature>
<dbReference type="Pfam" id="PF00015">
    <property type="entry name" value="MCPsignal"/>
    <property type="match status" value="1"/>
</dbReference>
<dbReference type="PRINTS" id="PR00260">
    <property type="entry name" value="CHEMTRNSDUCR"/>
</dbReference>
<dbReference type="SMART" id="SM00304">
    <property type="entry name" value="HAMP"/>
    <property type="match status" value="1"/>
</dbReference>
<dbReference type="PANTHER" id="PTHR32089:SF112">
    <property type="entry name" value="LYSOZYME-LIKE PROTEIN-RELATED"/>
    <property type="match status" value="1"/>
</dbReference>
<dbReference type="InterPro" id="IPR004090">
    <property type="entry name" value="Chemotax_Me-accpt_rcpt"/>
</dbReference>
<feature type="transmembrane region" description="Helical" evidence="4">
    <location>
        <begin position="179"/>
        <end position="201"/>
    </location>
</feature>
<dbReference type="Pfam" id="PF00672">
    <property type="entry name" value="HAMP"/>
    <property type="match status" value="1"/>
</dbReference>
<organism evidence="7 8">
    <name type="scientific">Methylobacterium oryzihabitans</name>
    <dbReference type="NCBI Taxonomy" id="2499852"/>
    <lineage>
        <taxon>Bacteria</taxon>
        <taxon>Pseudomonadati</taxon>
        <taxon>Pseudomonadota</taxon>
        <taxon>Alphaproteobacteria</taxon>
        <taxon>Hyphomicrobiales</taxon>
        <taxon>Methylobacteriaceae</taxon>
        <taxon>Methylobacterium</taxon>
    </lineage>
</organism>
<dbReference type="PROSITE" id="PS50885">
    <property type="entry name" value="HAMP"/>
    <property type="match status" value="1"/>
</dbReference>
<evidence type="ECO:0000256" key="3">
    <source>
        <dbReference type="PROSITE-ProRule" id="PRU00284"/>
    </source>
</evidence>
<dbReference type="PROSITE" id="PS50111">
    <property type="entry name" value="CHEMOTAXIS_TRANSDUC_2"/>
    <property type="match status" value="1"/>
</dbReference>